<accession>A0ABP3XYS9</accession>
<dbReference type="Gene3D" id="2.170.130.10">
    <property type="entry name" value="TonB-dependent receptor, plug domain"/>
    <property type="match status" value="1"/>
</dbReference>
<evidence type="ECO:0000256" key="2">
    <source>
        <dbReference type="ARBA" id="ARBA00022448"/>
    </source>
</evidence>
<gene>
    <name evidence="9" type="ORF">GCM10009117_27090</name>
</gene>
<evidence type="ECO:0000313" key="9">
    <source>
        <dbReference type="EMBL" id="GAA0873562.1"/>
    </source>
</evidence>
<protein>
    <submittedName>
        <fullName evidence="9">TonB-dependent receptor</fullName>
    </submittedName>
</protein>
<dbReference type="PROSITE" id="PS52016">
    <property type="entry name" value="TONB_DEPENDENT_REC_3"/>
    <property type="match status" value="1"/>
</dbReference>
<organism evidence="9 10">
    <name type="scientific">Gangjinia marincola</name>
    <dbReference type="NCBI Taxonomy" id="578463"/>
    <lineage>
        <taxon>Bacteria</taxon>
        <taxon>Pseudomonadati</taxon>
        <taxon>Bacteroidota</taxon>
        <taxon>Flavobacteriia</taxon>
        <taxon>Flavobacteriales</taxon>
        <taxon>Flavobacteriaceae</taxon>
        <taxon>Gangjinia</taxon>
    </lineage>
</organism>
<keyword evidence="2 7" id="KW-0813">Transport</keyword>
<evidence type="ECO:0000256" key="5">
    <source>
        <dbReference type="ARBA" id="ARBA00023136"/>
    </source>
</evidence>
<comment type="caution">
    <text evidence="9">The sequence shown here is derived from an EMBL/GenBank/DDBJ whole genome shotgun (WGS) entry which is preliminary data.</text>
</comment>
<keyword evidence="5 7" id="KW-0472">Membrane</keyword>
<evidence type="ECO:0000256" key="7">
    <source>
        <dbReference type="PROSITE-ProRule" id="PRU01360"/>
    </source>
</evidence>
<dbReference type="InterPro" id="IPR008969">
    <property type="entry name" value="CarboxyPept-like_regulatory"/>
</dbReference>
<dbReference type="Gene3D" id="2.60.40.1120">
    <property type="entry name" value="Carboxypeptidase-like, regulatory domain"/>
    <property type="match status" value="1"/>
</dbReference>
<dbReference type="RefSeq" id="WP_343768805.1">
    <property type="nucleotide sequence ID" value="NZ_BAAAFG010000016.1"/>
</dbReference>
<keyword evidence="3 7" id="KW-1134">Transmembrane beta strand</keyword>
<keyword evidence="10" id="KW-1185">Reference proteome</keyword>
<evidence type="ECO:0000259" key="8">
    <source>
        <dbReference type="Pfam" id="PF07715"/>
    </source>
</evidence>
<keyword evidence="9" id="KW-0675">Receptor</keyword>
<proteinExistence type="inferred from homology"/>
<dbReference type="Pfam" id="PF07715">
    <property type="entry name" value="Plug"/>
    <property type="match status" value="1"/>
</dbReference>
<dbReference type="InterPro" id="IPR012910">
    <property type="entry name" value="Plug_dom"/>
</dbReference>
<dbReference type="SUPFAM" id="SSF49464">
    <property type="entry name" value="Carboxypeptidase regulatory domain-like"/>
    <property type="match status" value="1"/>
</dbReference>
<dbReference type="InterPro" id="IPR023997">
    <property type="entry name" value="TonB-dep_OMP_SusC/RagA_CS"/>
</dbReference>
<dbReference type="InterPro" id="IPR023996">
    <property type="entry name" value="TonB-dep_OMP_SusC/RagA"/>
</dbReference>
<dbReference type="Gene3D" id="2.40.170.20">
    <property type="entry name" value="TonB-dependent receptor, beta-barrel domain"/>
    <property type="match status" value="1"/>
</dbReference>
<name>A0ABP3XYS9_9FLAO</name>
<evidence type="ECO:0000256" key="1">
    <source>
        <dbReference type="ARBA" id="ARBA00004571"/>
    </source>
</evidence>
<dbReference type="InterPro" id="IPR039426">
    <property type="entry name" value="TonB-dep_rcpt-like"/>
</dbReference>
<evidence type="ECO:0000256" key="4">
    <source>
        <dbReference type="ARBA" id="ARBA00022692"/>
    </source>
</evidence>
<sequence>MRNFVIIISLIFFSVQLWAQEERLITGTVLSKSDNIPLPGASVRVKGTGVGVITNFDGEFTYLIKAENISATTLVISFLGYQTKEITVGNQSTFTIYLEEDVSALDEVIITSSYGTKKLKQEVVGSVSQINTKEINTFEAFESVDQLLEGQVAGVLIQGNPQTGAPVTIDIRGQGTLTPLNGNMLSTSRQPLIIIDGIVVGEEIAIDNMLFSGTGAFDESGLNPLARISPENIESFTVLKDAAAVSLYGADGANGVILITTKTGRKGAPKINFSVQSGISEAINQITYLNADQYRTLLNQYEQNLGQELSTFDESIDTDWFDLLNNSGFFSRYQLSVSGGGEKIAYRVGGSYLFNDEAQRGNEFENISLSSNVTFNHKDFSAALTFSPNFINKNQPNTLFGYAYPSALPVFDEEGNFAELGIRGSGHPLAVTEQNRNRTETSGFLSGLNLSYTVLEGLDISTFFGIDYNNKDQDRWFSGANESGRRSGTFELNGETYPNWGARVINNRESYRWNWRAQAYYQKKFRDEHTFDGLLGIETFDEVTKVSRALATGFLDFERVQLISEALGGQSFNQDGSERSGISIYSQFNYDYKSKYFLLVNARQDESSAFGGDVDTAINIGAGASWVISEESFFNKDNGVNFLRLRTSYGSTGNSRIGSYRALGLFDYDEDDLGYNGNIGVAFPDESSPPNDQLGWEKNIKFNAGIDIGVFNNNLQATVEVYNENLRDLIVSRDVPHESGYATVQINGAEMYNRGVEFSLTGNLRFAEKFSWRSSFNFARNFNEITDLRGLGSDESGAELARAQRIGSSTSAIWGYEYEGVDPATGTNLFSVNGDLYDNATLNNAFDEKDWVELGNSQPDFFGGFRNTFTFFDRFSLAVMMTYSWGTDILVGDELIDLYRLLPTRNLSTNALNYWQEPGDITFNPRVDNNLIVNNSSKYVYDTSHIQLRNINLSYVLPLKSQTYFKNTSVFIDISNVAYWYKNEALDGLNAAREFRFIYPQSRTITLGLSTNF</sequence>
<dbReference type="SUPFAM" id="SSF56935">
    <property type="entry name" value="Porins"/>
    <property type="match status" value="1"/>
</dbReference>
<comment type="subcellular location">
    <subcellularLocation>
        <location evidence="1 7">Cell outer membrane</location>
        <topology evidence="1 7">Multi-pass membrane protein</topology>
    </subcellularLocation>
</comment>
<comment type="similarity">
    <text evidence="7">Belongs to the TonB-dependent receptor family.</text>
</comment>
<keyword evidence="6 7" id="KW-0998">Cell outer membrane</keyword>
<reference evidence="10" key="1">
    <citation type="journal article" date="2019" name="Int. J. Syst. Evol. Microbiol.">
        <title>The Global Catalogue of Microorganisms (GCM) 10K type strain sequencing project: providing services to taxonomists for standard genome sequencing and annotation.</title>
        <authorList>
            <consortium name="The Broad Institute Genomics Platform"/>
            <consortium name="The Broad Institute Genome Sequencing Center for Infectious Disease"/>
            <person name="Wu L."/>
            <person name="Ma J."/>
        </authorList>
    </citation>
    <scope>NUCLEOTIDE SEQUENCE [LARGE SCALE GENOMIC DNA]</scope>
    <source>
        <strain evidence="10">JCM 16082</strain>
    </source>
</reference>
<dbReference type="InterPro" id="IPR037066">
    <property type="entry name" value="Plug_dom_sf"/>
</dbReference>
<evidence type="ECO:0000256" key="3">
    <source>
        <dbReference type="ARBA" id="ARBA00022452"/>
    </source>
</evidence>
<keyword evidence="4 7" id="KW-0812">Transmembrane</keyword>
<dbReference type="Proteomes" id="UP001500507">
    <property type="component" value="Unassembled WGS sequence"/>
</dbReference>
<evidence type="ECO:0000256" key="6">
    <source>
        <dbReference type="ARBA" id="ARBA00023237"/>
    </source>
</evidence>
<evidence type="ECO:0000313" key="10">
    <source>
        <dbReference type="Proteomes" id="UP001500507"/>
    </source>
</evidence>
<dbReference type="Pfam" id="PF13715">
    <property type="entry name" value="CarbopepD_reg_2"/>
    <property type="match status" value="1"/>
</dbReference>
<dbReference type="NCBIfam" id="TIGR04056">
    <property type="entry name" value="OMP_RagA_SusC"/>
    <property type="match status" value="1"/>
</dbReference>
<dbReference type="NCBIfam" id="TIGR04057">
    <property type="entry name" value="SusC_RagA_signa"/>
    <property type="match status" value="1"/>
</dbReference>
<dbReference type="EMBL" id="BAAAFG010000016">
    <property type="protein sequence ID" value="GAA0873562.1"/>
    <property type="molecule type" value="Genomic_DNA"/>
</dbReference>
<dbReference type="InterPro" id="IPR036942">
    <property type="entry name" value="Beta-barrel_TonB_sf"/>
</dbReference>
<feature type="domain" description="TonB-dependent receptor plug" evidence="8">
    <location>
        <begin position="120"/>
        <end position="256"/>
    </location>
</feature>